<reference evidence="2" key="1">
    <citation type="submission" date="2017-10" db="EMBL/GenBank/DDBJ databases">
        <title>Rapid genome shrinkage in a self-fertile nematode reveals novel sperm competition proteins.</title>
        <authorList>
            <person name="Yin D."/>
            <person name="Schwarz E.M."/>
            <person name="Thomas C.G."/>
            <person name="Felde R.L."/>
            <person name="Korf I.F."/>
            <person name="Cutter A.D."/>
            <person name="Schartner C.M."/>
            <person name="Ralston E.J."/>
            <person name="Meyer B.J."/>
            <person name="Haag E.S."/>
        </authorList>
    </citation>
    <scope>NUCLEOTIDE SEQUENCE [LARGE SCALE GENOMIC DNA]</scope>
    <source>
        <strain evidence="2">JU1422</strain>
    </source>
</reference>
<sequence length="160" mass="18492">MPEVVGVELKARDARRAKGILGLREVITTGIENYKTIIVLIVKEKFRSLDIFLAFYDNIPDQLLCTIPPYTTNTHLAMEHGFEKGLKYALIESVEDKDRLKGKTLDWFLNNMQQLNIEELIFQKVSLVDTTKSQSSSSYGWEDTTYLRFVSCRAYTMGWR</sequence>
<dbReference type="EMBL" id="PDUG01000005">
    <property type="protein sequence ID" value="PIC28808.1"/>
    <property type="molecule type" value="Genomic_DNA"/>
</dbReference>
<evidence type="ECO:0000313" key="1">
    <source>
        <dbReference type="EMBL" id="PIC28808.1"/>
    </source>
</evidence>
<protein>
    <submittedName>
        <fullName evidence="1">Uncharacterized protein</fullName>
    </submittedName>
</protein>
<name>A0A2G5TNK1_9PELO</name>
<dbReference type="AlphaFoldDB" id="A0A2G5TNK1"/>
<comment type="caution">
    <text evidence="1">The sequence shown here is derived from an EMBL/GenBank/DDBJ whole genome shotgun (WGS) entry which is preliminary data.</text>
</comment>
<evidence type="ECO:0000313" key="2">
    <source>
        <dbReference type="Proteomes" id="UP000230233"/>
    </source>
</evidence>
<proteinExistence type="predicted"/>
<organism evidence="1 2">
    <name type="scientific">Caenorhabditis nigoni</name>
    <dbReference type="NCBI Taxonomy" id="1611254"/>
    <lineage>
        <taxon>Eukaryota</taxon>
        <taxon>Metazoa</taxon>
        <taxon>Ecdysozoa</taxon>
        <taxon>Nematoda</taxon>
        <taxon>Chromadorea</taxon>
        <taxon>Rhabditida</taxon>
        <taxon>Rhabditina</taxon>
        <taxon>Rhabditomorpha</taxon>
        <taxon>Rhabditoidea</taxon>
        <taxon>Rhabditidae</taxon>
        <taxon>Peloderinae</taxon>
        <taxon>Caenorhabditis</taxon>
    </lineage>
</organism>
<accession>A0A2G5TNK1</accession>
<dbReference type="Proteomes" id="UP000230233">
    <property type="component" value="Chromosome V"/>
</dbReference>
<keyword evidence="2" id="KW-1185">Reference proteome</keyword>
<gene>
    <name evidence="1" type="primary">Cnig_chr_V.g20609</name>
    <name evidence="1" type="ORF">B9Z55_020609</name>
</gene>